<dbReference type="AlphaFoldDB" id="A0A0R3TH80"/>
<organism evidence="2">
    <name type="scientific">Rodentolepis nana</name>
    <name type="common">Dwarf tapeworm</name>
    <name type="synonym">Hymenolepis nana</name>
    <dbReference type="NCBI Taxonomy" id="102285"/>
    <lineage>
        <taxon>Eukaryota</taxon>
        <taxon>Metazoa</taxon>
        <taxon>Spiralia</taxon>
        <taxon>Lophotrochozoa</taxon>
        <taxon>Platyhelminthes</taxon>
        <taxon>Cestoda</taxon>
        <taxon>Eucestoda</taxon>
        <taxon>Cyclophyllidea</taxon>
        <taxon>Hymenolepididae</taxon>
        <taxon>Rodentolepis</taxon>
    </lineage>
</organism>
<feature type="region of interest" description="Disordered" evidence="1">
    <location>
        <begin position="57"/>
        <end position="85"/>
    </location>
</feature>
<name>A0A0R3TH80_RODNA</name>
<proteinExistence type="predicted"/>
<reference evidence="2" key="1">
    <citation type="submission" date="2017-02" db="UniProtKB">
        <authorList>
            <consortium name="WormBaseParasite"/>
        </authorList>
    </citation>
    <scope>IDENTIFICATION</scope>
</reference>
<protein>
    <submittedName>
        <fullName evidence="2">Reverse transcriptase domain-containing protein</fullName>
    </submittedName>
</protein>
<dbReference type="WBParaSite" id="HNAJ_0000642101-mRNA-1">
    <property type="protein sequence ID" value="HNAJ_0000642101-mRNA-1"/>
    <property type="gene ID" value="HNAJ_0000642101"/>
</dbReference>
<evidence type="ECO:0000256" key="1">
    <source>
        <dbReference type="SAM" id="MobiDB-lite"/>
    </source>
</evidence>
<accession>A0A0R3TH80</accession>
<evidence type="ECO:0000313" key="2">
    <source>
        <dbReference type="WBParaSite" id="HNAJ_0000642101-mRNA-1"/>
    </source>
</evidence>
<sequence length="226" mass="25729">LKRKRDALEHLEDKHYRVFWSKHLEEAKRKRDALRNTADQCKRDALRNTADQTGRDALCNTADQTGRRDALRNTADQPGRTEDVKAWRRQDALRKTADQTGRTRTNLETTISCPKASHLTSKTDVLRQVHLKYQLNRTSFNKFISNISYYGLPSTTSSQISTMKLTSTSSSRISTIKLPSTSSQIAIKVIANALRPKKESICLKSNCQTQERTNTLKQQIAPQTPK</sequence>